<dbReference type="Gene3D" id="3.30.2160.10">
    <property type="entry name" value="Hect, E3 ligase catalytic domain"/>
    <property type="match status" value="1"/>
</dbReference>
<evidence type="ECO:0000256" key="4">
    <source>
        <dbReference type="ARBA" id="ARBA00022786"/>
    </source>
</evidence>
<evidence type="ECO:0000256" key="2">
    <source>
        <dbReference type="ARBA" id="ARBA00012485"/>
    </source>
</evidence>
<dbReference type="AlphaFoldDB" id="A0AAP0LS71"/>
<dbReference type="SUPFAM" id="SSF56204">
    <property type="entry name" value="Hect, E3 ligase catalytic domain"/>
    <property type="match status" value="1"/>
</dbReference>
<dbReference type="EC" id="2.3.2.26" evidence="2"/>
<reference evidence="11 12" key="1">
    <citation type="submission" date="2024-05" db="EMBL/GenBank/DDBJ databases">
        <title>Haplotype-resolved chromosome-level genome assembly of Huyou (Citrus changshanensis).</title>
        <authorList>
            <person name="Miao C."/>
            <person name="Chen W."/>
            <person name="Wu Y."/>
            <person name="Wang L."/>
            <person name="Zhao S."/>
            <person name="Grierson D."/>
            <person name="Xu C."/>
            <person name="Chen K."/>
        </authorList>
    </citation>
    <scope>NUCLEOTIDE SEQUENCE [LARGE SCALE GENOMIC DNA]</scope>
    <source>
        <strain evidence="11">01-14</strain>
        <tissue evidence="11">Leaf</tissue>
    </source>
</reference>
<evidence type="ECO:0000259" key="10">
    <source>
        <dbReference type="PROSITE" id="PS50237"/>
    </source>
</evidence>
<dbReference type="SMART" id="SM00119">
    <property type="entry name" value="HECTc"/>
    <property type="match status" value="1"/>
</dbReference>
<dbReference type="GO" id="GO:0000209">
    <property type="term" value="P:protein polyubiquitination"/>
    <property type="evidence" value="ECO:0007669"/>
    <property type="project" value="InterPro"/>
</dbReference>
<keyword evidence="9" id="KW-0812">Transmembrane</keyword>
<name>A0AAP0LS71_9ROSI</name>
<protein>
    <recommendedName>
        <fullName evidence="2">HECT-type E3 ubiquitin transferase</fullName>
        <ecNumber evidence="2">2.3.2.26</ecNumber>
    </recommendedName>
</protein>
<dbReference type="FunFam" id="3.30.2410.10:FF:000011">
    <property type="entry name" value="Putative Ubiquitin-protein ligase E3C"/>
    <property type="match status" value="1"/>
</dbReference>
<evidence type="ECO:0000256" key="7">
    <source>
        <dbReference type="PROSITE-ProRule" id="PRU00104"/>
    </source>
</evidence>
<accession>A0AAP0LS71</accession>
<proteinExistence type="inferred from homology"/>
<dbReference type="FunFam" id="3.30.2160.10:FF:000002">
    <property type="entry name" value="Putative Ubiquitin-protein ligase E3C"/>
    <property type="match status" value="1"/>
</dbReference>
<gene>
    <name evidence="11" type="ORF">WN944_025285</name>
</gene>
<dbReference type="Pfam" id="PF00632">
    <property type="entry name" value="HECT"/>
    <property type="match status" value="1"/>
</dbReference>
<dbReference type="PROSITE" id="PS50237">
    <property type="entry name" value="HECT"/>
    <property type="match status" value="1"/>
</dbReference>
<keyword evidence="9" id="KW-1133">Transmembrane helix</keyword>
<evidence type="ECO:0000256" key="8">
    <source>
        <dbReference type="SAM" id="MobiDB-lite"/>
    </source>
</evidence>
<evidence type="ECO:0000256" key="3">
    <source>
        <dbReference type="ARBA" id="ARBA00022679"/>
    </source>
</evidence>
<feature type="transmembrane region" description="Helical" evidence="9">
    <location>
        <begin position="104"/>
        <end position="122"/>
    </location>
</feature>
<dbReference type="Gene3D" id="3.90.1750.10">
    <property type="entry name" value="Hect, E3 ligase catalytic domains"/>
    <property type="match status" value="1"/>
</dbReference>
<dbReference type="EMBL" id="JBCGBO010000024">
    <property type="protein sequence ID" value="KAK9182143.1"/>
    <property type="molecule type" value="Genomic_DNA"/>
</dbReference>
<evidence type="ECO:0000256" key="9">
    <source>
        <dbReference type="SAM" id="Phobius"/>
    </source>
</evidence>
<dbReference type="PANTHER" id="PTHR45700:SF6">
    <property type="entry name" value="E3 UBIQUITIN-PROTEIN LIGASE UPL6"/>
    <property type="match status" value="1"/>
</dbReference>
<comment type="similarity">
    <text evidence="6">Belongs to the UPL family.</text>
</comment>
<dbReference type="InterPro" id="IPR044611">
    <property type="entry name" value="E3A/B/C-like"/>
</dbReference>
<comment type="function">
    <text evidence="5">Probable E3 ubiquitin-protein ligase which mediates ubiquitination and subsequent proteasomal degradation of target proteins.</text>
</comment>
<evidence type="ECO:0000313" key="11">
    <source>
        <dbReference type="EMBL" id="KAK9182143.1"/>
    </source>
</evidence>
<dbReference type="Proteomes" id="UP001428341">
    <property type="component" value="Unassembled WGS sequence"/>
</dbReference>
<evidence type="ECO:0000256" key="6">
    <source>
        <dbReference type="ARBA" id="ARBA00061247"/>
    </source>
</evidence>
<sequence>MFFSGDPTTRKRVDLGGRSSKERDRQKLLEQTRLERNRRLYLRRQNHAAIKIQVGFIEFEFEFEFNIHCYIAALHVYVMLFAFAQGAMIVLVTANLSYRVMSRVFAIGTGGDVVGLFAGIDYSSKRALVDFRVKKFAFACIQAVHQNRKELKDQLFVTPEESNTPPTLLLEAVVLLIDSRLPWTCKVVSYLLERNVFTLLRELIVTGKESMEIHSSYGRISSLERVLTLIIPHIGQKPCICPNIDPRWSFFSQILTIPFLWHLFPYIKEVFATGRTSQHYIHQMALCVQNHANVLPHEVSMELPGYACLLGNILETAGVALSQPDCSFEMALPPIKSSRESSMVSDDDMTAGDEVMEPVINRDLEKQITSAIDSRFLLQLTNVLFSGIHLLRGPHDEGPGDKEVAAVGAACAFLHVAFNTLPLEHIMTVLAYRTELVQLLWHYMKRCHEIRKWPFLPYLSGDAPGWLLPLAVFCPVYKHMLTIVDNEEFYEQEKPLSLKDIRHLIVILREALWHLLWLNPTSHPNVGKSVSSPPANKMLPAEAIQHRVSTVASEVLSQLQDWNNRREFVPPSDFHADGVNDFFISQATIDGTRANEILKQAPFLVPFTSRAKIFQSQLASVRQRHGSHGVFTRSRFRIRRDHILEDAYSQMSTMSEEDLRGAIRVTFVNELGVEEAGIDGGGIFKDFMENITRAAFDVQYGLFKETSDHLLYPNPGSGMIHEQHLQFFHFLGILLAKAMFEGILVDIPFATFFLSKLKRKYNYLNDLPSLDPELYRHLIFLKHYEADISELELYFVILNNEYGEQTEEELLPGGKNIRVTNENVITFIHLVSNHRLNFQIRQQSSHFLRGFQQLIQKDWINMFNEHELQLLISGSLDSLDFDDLRQNTNYVGGYHSEHYVIEMFWEVLKSFSLENQKKFLKFVTGCSRGPLLGFKYLEPLFCIQRAAGSASEEALDRLPTSATCMNLLKLPPYRSKEQMSTKLLYAINAEAGFDLS</sequence>
<feature type="domain" description="HECT" evidence="10">
    <location>
        <begin position="655"/>
        <end position="996"/>
    </location>
</feature>
<dbReference type="GO" id="GO:0006511">
    <property type="term" value="P:ubiquitin-dependent protein catabolic process"/>
    <property type="evidence" value="ECO:0007669"/>
    <property type="project" value="TreeGrafter"/>
</dbReference>
<keyword evidence="4 7" id="KW-0833">Ubl conjugation pathway</keyword>
<dbReference type="GO" id="GO:0061630">
    <property type="term" value="F:ubiquitin protein ligase activity"/>
    <property type="evidence" value="ECO:0007669"/>
    <property type="project" value="UniProtKB-EC"/>
</dbReference>
<dbReference type="Gene3D" id="3.30.2410.10">
    <property type="entry name" value="Hect, E3 ligase catalytic domain"/>
    <property type="match status" value="1"/>
</dbReference>
<keyword evidence="3" id="KW-0808">Transferase</keyword>
<dbReference type="CDD" id="cd00078">
    <property type="entry name" value="HECTc"/>
    <property type="match status" value="1"/>
</dbReference>
<organism evidence="11 12">
    <name type="scientific">Citrus x changshan-huyou</name>
    <dbReference type="NCBI Taxonomy" id="2935761"/>
    <lineage>
        <taxon>Eukaryota</taxon>
        <taxon>Viridiplantae</taxon>
        <taxon>Streptophyta</taxon>
        <taxon>Embryophyta</taxon>
        <taxon>Tracheophyta</taxon>
        <taxon>Spermatophyta</taxon>
        <taxon>Magnoliopsida</taxon>
        <taxon>eudicotyledons</taxon>
        <taxon>Gunneridae</taxon>
        <taxon>Pentapetalae</taxon>
        <taxon>rosids</taxon>
        <taxon>malvids</taxon>
        <taxon>Sapindales</taxon>
        <taxon>Rutaceae</taxon>
        <taxon>Aurantioideae</taxon>
        <taxon>Citrus</taxon>
    </lineage>
</organism>
<comment type="catalytic activity">
    <reaction evidence="1">
        <text>S-ubiquitinyl-[E2 ubiquitin-conjugating enzyme]-L-cysteine + [acceptor protein]-L-lysine = [E2 ubiquitin-conjugating enzyme]-L-cysteine + N(6)-ubiquitinyl-[acceptor protein]-L-lysine.</text>
        <dbReference type="EC" id="2.3.2.26"/>
    </reaction>
</comment>
<feature type="active site" description="Glycyl thioester intermediate" evidence="7">
    <location>
        <position position="964"/>
    </location>
</feature>
<keyword evidence="12" id="KW-1185">Reference proteome</keyword>
<feature type="transmembrane region" description="Helical" evidence="9">
    <location>
        <begin position="70"/>
        <end position="92"/>
    </location>
</feature>
<feature type="region of interest" description="Disordered" evidence="8">
    <location>
        <begin position="1"/>
        <end position="23"/>
    </location>
</feature>
<keyword evidence="9" id="KW-0472">Membrane</keyword>
<evidence type="ECO:0000313" key="12">
    <source>
        <dbReference type="Proteomes" id="UP001428341"/>
    </source>
</evidence>
<dbReference type="InterPro" id="IPR000569">
    <property type="entry name" value="HECT_dom"/>
</dbReference>
<evidence type="ECO:0000256" key="1">
    <source>
        <dbReference type="ARBA" id="ARBA00000885"/>
    </source>
</evidence>
<evidence type="ECO:0000256" key="5">
    <source>
        <dbReference type="ARBA" id="ARBA00057703"/>
    </source>
</evidence>
<dbReference type="InterPro" id="IPR035983">
    <property type="entry name" value="Hect_E3_ubiquitin_ligase"/>
</dbReference>
<comment type="caution">
    <text evidence="11">The sequence shown here is derived from an EMBL/GenBank/DDBJ whole genome shotgun (WGS) entry which is preliminary data.</text>
</comment>
<feature type="compositionally biased region" description="Basic and acidic residues" evidence="8">
    <location>
        <begin position="8"/>
        <end position="23"/>
    </location>
</feature>
<dbReference type="PANTHER" id="PTHR45700">
    <property type="entry name" value="UBIQUITIN-PROTEIN LIGASE E3C"/>
    <property type="match status" value="1"/>
</dbReference>